<dbReference type="Gene3D" id="3.60.21.10">
    <property type="match status" value="1"/>
</dbReference>
<protein>
    <submittedName>
        <fullName evidence="1">Manganese-dependent ADP-ribose/CDP-alcohol diphosphatase</fullName>
    </submittedName>
</protein>
<dbReference type="AlphaFoldDB" id="A0AAW1BYA8"/>
<dbReference type="GO" id="GO:0030145">
    <property type="term" value="F:manganese ion binding"/>
    <property type="evidence" value="ECO:0007669"/>
    <property type="project" value="TreeGrafter"/>
</dbReference>
<dbReference type="GO" id="GO:0008663">
    <property type="term" value="F:2',3'-cyclic-nucleotide 2'-phosphodiesterase activity"/>
    <property type="evidence" value="ECO:0007669"/>
    <property type="project" value="TreeGrafter"/>
</dbReference>
<name>A0AAW1BYA8_CROAD</name>
<dbReference type="Proteomes" id="UP001474421">
    <property type="component" value="Unassembled WGS sequence"/>
</dbReference>
<comment type="caution">
    <text evidence="1">The sequence shown here is derived from an EMBL/GenBank/DDBJ whole genome shotgun (WGS) entry which is preliminary data.</text>
</comment>
<sequence>MFILGKFFSKTFWAIWMQQPQEQRLKRSSPLESFILLDAYDLSILGRETSTKKYKESLQLLQDKNHNENLNSPLGLAECNFVQFNGGFSQDQLDWVDKVLTYADENQERVVIAGHIPINPYSYYMEYDMVMD</sequence>
<reference evidence="1 2" key="1">
    <citation type="journal article" date="2024" name="Proc. Natl. Acad. Sci. U.S.A.">
        <title>The genetic regulatory architecture and epigenomic basis for age-related changes in rattlesnake venom.</title>
        <authorList>
            <person name="Hogan M.P."/>
            <person name="Holding M.L."/>
            <person name="Nystrom G.S."/>
            <person name="Colston T.J."/>
            <person name="Bartlett D.A."/>
            <person name="Mason A.J."/>
            <person name="Ellsworth S.A."/>
            <person name="Rautsaw R.M."/>
            <person name="Lawrence K.C."/>
            <person name="Strickland J.L."/>
            <person name="He B."/>
            <person name="Fraser P."/>
            <person name="Margres M.J."/>
            <person name="Gilbert D.M."/>
            <person name="Gibbs H.L."/>
            <person name="Parkinson C.L."/>
            <person name="Rokyta D.R."/>
        </authorList>
    </citation>
    <scope>NUCLEOTIDE SEQUENCE [LARGE SCALE GENOMIC DNA]</scope>
    <source>
        <strain evidence="1">DRR0105</strain>
    </source>
</reference>
<evidence type="ECO:0000313" key="1">
    <source>
        <dbReference type="EMBL" id="KAK9406821.1"/>
    </source>
</evidence>
<organism evidence="1 2">
    <name type="scientific">Crotalus adamanteus</name>
    <name type="common">Eastern diamondback rattlesnake</name>
    <dbReference type="NCBI Taxonomy" id="8729"/>
    <lineage>
        <taxon>Eukaryota</taxon>
        <taxon>Metazoa</taxon>
        <taxon>Chordata</taxon>
        <taxon>Craniata</taxon>
        <taxon>Vertebrata</taxon>
        <taxon>Euteleostomi</taxon>
        <taxon>Lepidosauria</taxon>
        <taxon>Squamata</taxon>
        <taxon>Bifurcata</taxon>
        <taxon>Unidentata</taxon>
        <taxon>Episquamata</taxon>
        <taxon>Toxicofera</taxon>
        <taxon>Serpentes</taxon>
        <taxon>Colubroidea</taxon>
        <taxon>Viperidae</taxon>
        <taxon>Crotalinae</taxon>
        <taxon>Crotalus</taxon>
    </lineage>
</organism>
<dbReference type="InterPro" id="IPR029052">
    <property type="entry name" value="Metallo-depent_PP-like"/>
</dbReference>
<proteinExistence type="predicted"/>
<dbReference type="GO" id="GO:0047734">
    <property type="term" value="F:CDP-glycerol diphosphatase activity"/>
    <property type="evidence" value="ECO:0007669"/>
    <property type="project" value="TreeGrafter"/>
</dbReference>
<gene>
    <name evidence="1" type="ORF">NXF25_005595</name>
</gene>
<accession>A0AAW1BYA8</accession>
<keyword evidence="2" id="KW-1185">Reference proteome</keyword>
<dbReference type="PANTHER" id="PTHR16509">
    <property type="match status" value="1"/>
</dbReference>
<dbReference type="PANTHER" id="PTHR16509:SF1">
    <property type="entry name" value="MANGANESE-DEPENDENT ADP-RIBOSE_CDP-ALCOHOL DIPHOSPHATASE"/>
    <property type="match status" value="1"/>
</dbReference>
<dbReference type="GO" id="GO:0047631">
    <property type="term" value="F:ADP-ribose diphosphatase activity"/>
    <property type="evidence" value="ECO:0007669"/>
    <property type="project" value="TreeGrafter"/>
</dbReference>
<evidence type="ECO:0000313" key="2">
    <source>
        <dbReference type="Proteomes" id="UP001474421"/>
    </source>
</evidence>
<dbReference type="EMBL" id="JAOTOJ010000002">
    <property type="protein sequence ID" value="KAK9406821.1"/>
    <property type="molecule type" value="Genomic_DNA"/>
</dbReference>
<dbReference type="SUPFAM" id="SSF56300">
    <property type="entry name" value="Metallo-dependent phosphatases"/>
    <property type="match status" value="1"/>
</dbReference>